<organism evidence="1 2">
    <name type="scientific">Smittium angustum</name>
    <dbReference type="NCBI Taxonomy" id="133377"/>
    <lineage>
        <taxon>Eukaryota</taxon>
        <taxon>Fungi</taxon>
        <taxon>Fungi incertae sedis</taxon>
        <taxon>Zoopagomycota</taxon>
        <taxon>Kickxellomycotina</taxon>
        <taxon>Harpellomycetes</taxon>
        <taxon>Harpellales</taxon>
        <taxon>Legeriomycetaceae</taxon>
        <taxon>Smittium</taxon>
    </lineage>
</organism>
<sequence>MLLQCNTYESQTHQQRWLNIVQKTQFSRSITVSLTTFCCPFCNVLLFSGEKSSFCFSNGKLGLKPLSTLPIELETIYNNTDFRRTDRRYNHNFAFSALGVQREEGFIQLPAPYCLKIYGRTYHKVSCTTARWLFMILNNQVQTLTFLPQF</sequence>
<accession>A0A2U1IWF1</accession>
<gene>
    <name evidence="1" type="ORF">BB558_007012</name>
</gene>
<keyword evidence="2" id="KW-1185">Reference proteome</keyword>
<name>A0A2U1IWF1_SMIAN</name>
<evidence type="ECO:0000313" key="1">
    <source>
        <dbReference type="EMBL" id="PVZ97052.1"/>
    </source>
</evidence>
<comment type="caution">
    <text evidence="1">The sequence shown here is derived from an EMBL/GenBank/DDBJ whole genome shotgun (WGS) entry which is preliminary data.</text>
</comment>
<dbReference type="EMBL" id="MBFU01001013">
    <property type="protein sequence ID" value="PVZ97052.1"/>
    <property type="molecule type" value="Genomic_DNA"/>
</dbReference>
<reference evidence="1 2" key="1">
    <citation type="journal article" date="2018" name="MBio">
        <title>Comparative Genomics Reveals the Core Gene Toolbox for the Fungus-Insect Symbiosis.</title>
        <authorList>
            <person name="Wang Y."/>
            <person name="Stata M."/>
            <person name="Wang W."/>
            <person name="Stajich J.E."/>
            <person name="White M.M."/>
            <person name="Moncalvo J.M."/>
        </authorList>
    </citation>
    <scope>NUCLEOTIDE SEQUENCE [LARGE SCALE GENOMIC DNA]</scope>
    <source>
        <strain evidence="1 2">AUS-126-30</strain>
    </source>
</reference>
<proteinExistence type="predicted"/>
<protein>
    <submittedName>
        <fullName evidence="1">Uncharacterized protein</fullName>
    </submittedName>
</protein>
<evidence type="ECO:0000313" key="2">
    <source>
        <dbReference type="Proteomes" id="UP000245591"/>
    </source>
</evidence>
<dbReference type="AlphaFoldDB" id="A0A2U1IWF1"/>
<dbReference type="Proteomes" id="UP000245591">
    <property type="component" value="Unassembled WGS sequence"/>
</dbReference>